<dbReference type="InterPro" id="IPR047198">
    <property type="entry name" value="DDP-like_NUDIX"/>
</dbReference>
<feature type="domain" description="Nudix hydrolase" evidence="5">
    <location>
        <begin position="20"/>
        <end position="150"/>
    </location>
</feature>
<reference evidence="6 7" key="1">
    <citation type="submission" date="2019-03" db="EMBL/GenBank/DDBJ databases">
        <title>Genomic Encyclopedia of Type Strains, Phase IV (KMG-IV): sequencing the most valuable type-strain genomes for metagenomic binning, comparative biology and taxonomic classification.</title>
        <authorList>
            <person name="Goeker M."/>
        </authorList>
    </citation>
    <scope>NUCLEOTIDE SEQUENCE [LARGE SCALE GENOMIC DNA]</scope>
    <source>
        <strain evidence="6 7">DSM 104836</strain>
    </source>
</reference>
<keyword evidence="4" id="KW-0460">Magnesium</keyword>
<dbReference type="PANTHER" id="PTHR12629">
    <property type="entry name" value="DIPHOSPHOINOSITOL POLYPHOSPHATE PHOSPHOHYDROLASE"/>
    <property type="match status" value="1"/>
</dbReference>
<dbReference type="GO" id="GO:1901911">
    <property type="term" value="P:adenosine 5'-(hexahydrogen pentaphosphate) catabolic process"/>
    <property type="evidence" value="ECO:0007669"/>
    <property type="project" value="TreeGrafter"/>
</dbReference>
<dbReference type="GO" id="GO:0000298">
    <property type="term" value="F:endopolyphosphatase activity"/>
    <property type="evidence" value="ECO:0007669"/>
    <property type="project" value="TreeGrafter"/>
</dbReference>
<evidence type="ECO:0000256" key="1">
    <source>
        <dbReference type="ARBA" id="ARBA00001946"/>
    </source>
</evidence>
<dbReference type="PROSITE" id="PS51462">
    <property type="entry name" value="NUDIX"/>
    <property type="match status" value="1"/>
</dbReference>
<keyword evidence="2" id="KW-0479">Metal-binding</keyword>
<dbReference type="GO" id="GO:0005737">
    <property type="term" value="C:cytoplasm"/>
    <property type="evidence" value="ECO:0007669"/>
    <property type="project" value="TreeGrafter"/>
</dbReference>
<evidence type="ECO:0000256" key="4">
    <source>
        <dbReference type="ARBA" id="ARBA00022842"/>
    </source>
</evidence>
<dbReference type="GO" id="GO:0034431">
    <property type="term" value="F:bis(5'-adenosyl)-hexaphosphatase activity"/>
    <property type="evidence" value="ECO:0007669"/>
    <property type="project" value="TreeGrafter"/>
</dbReference>
<dbReference type="CDD" id="cd04666">
    <property type="entry name" value="NUDIX_DIPP2_like_Nudt4"/>
    <property type="match status" value="1"/>
</dbReference>
<organism evidence="6 7">
    <name type="scientific">Primorskyibacter sedentarius</name>
    <dbReference type="NCBI Taxonomy" id="745311"/>
    <lineage>
        <taxon>Bacteria</taxon>
        <taxon>Pseudomonadati</taxon>
        <taxon>Pseudomonadota</taxon>
        <taxon>Alphaproteobacteria</taxon>
        <taxon>Rhodobacterales</taxon>
        <taxon>Roseobacteraceae</taxon>
        <taxon>Primorskyibacter</taxon>
    </lineage>
</organism>
<dbReference type="AlphaFoldDB" id="A0A4R3JHH2"/>
<dbReference type="Gene3D" id="3.90.79.10">
    <property type="entry name" value="Nucleoside Triphosphate Pyrophosphohydrolase"/>
    <property type="match status" value="1"/>
</dbReference>
<accession>A0A4R3JHH2</accession>
<dbReference type="InterPro" id="IPR015797">
    <property type="entry name" value="NUDIX_hydrolase-like_dom_sf"/>
</dbReference>
<gene>
    <name evidence="6" type="ORF">EDD52_10314</name>
</gene>
<dbReference type="PANTHER" id="PTHR12629:SF0">
    <property type="entry name" value="DIPHOSPHOINOSITOL-POLYPHOSPHATE DIPHOSPHATASE"/>
    <property type="match status" value="1"/>
</dbReference>
<proteinExistence type="predicted"/>
<dbReference type="GO" id="GO:0071543">
    <property type="term" value="P:diphosphoinositol polyphosphate metabolic process"/>
    <property type="evidence" value="ECO:0007669"/>
    <property type="project" value="TreeGrafter"/>
</dbReference>
<keyword evidence="3" id="KW-0378">Hydrolase</keyword>
<comment type="cofactor">
    <cofactor evidence="1">
        <name>Mg(2+)</name>
        <dbReference type="ChEBI" id="CHEBI:18420"/>
    </cofactor>
</comment>
<evidence type="ECO:0000313" key="7">
    <source>
        <dbReference type="Proteomes" id="UP000295696"/>
    </source>
</evidence>
<dbReference type="Proteomes" id="UP000295696">
    <property type="component" value="Unassembled WGS sequence"/>
</dbReference>
<protein>
    <submittedName>
        <fullName evidence="6">8-oxo-dGTP pyrophosphatase MutT (NUDIX family)</fullName>
    </submittedName>
</protein>
<dbReference type="GO" id="GO:0008486">
    <property type="term" value="F:diphosphoinositol-polyphosphate diphosphatase activity"/>
    <property type="evidence" value="ECO:0007669"/>
    <property type="project" value="TreeGrafter"/>
</dbReference>
<dbReference type="GO" id="GO:1901909">
    <property type="term" value="P:diadenosine hexaphosphate catabolic process"/>
    <property type="evidence" value="ECO:0007669"/>
    <property type="project" value="TreeGrafter"/>
</dbReference>
<dbReference type="OrthoDB" id="7066910at2"/>
<sequence length="156" mass="17358">MLNGKPQTTTFRTVGPGGLHTQCAALCYRIRKGKPQILLITTRGSNRWILPKGWPVPGKTPGQSAQVEAWEEAGVRGALHDQCIGLFTYFKAGGRQTGMTCMAMVHPLKVKALSKTYPEAGQRKRKWFGRKKAAAYVQEPELAQLLLHFDPKTLQR</sequence>
<dbReference type="GO" id="GO:0046872">
    <property type="term" value="F:metal ion binding"/>
    <property type="evidence" value="ECO:0007669"/>
    <property type="project" value="UniProtKB-KW"/>
</dbReference>
<dbReference type="Pfam" id="PF00293">
    <property type="entry name" value="NUDIX"/>
    <property type="match status" value="1"/>
</dbReference>
<dbReference type="GO" id="GO:0034432">
    <property type="term" value="F:bis(5'-adenosyl)-pentaphosphatase activity"/>
    <property type="evidence" value="ECO:0007669"/>
    <property type="project" value="TreeGrafter"/>
</dbReference>
<dbReference type="EMBL" id="SLZU01000003">
    <property type="protein sequence ID" value="TCS65599.1"/>
    <property type="molecule type" value="Genomic_DNA"/>
</dbReference>
<name>A0A4R3JHH2_9RHOB</name>
<comment type="caution">
    <text evidence="6">The sequence shown here is derived from an EMBL/GenBank/DDBJ whole genome shotgun (WGS) entry which is preliminary data.</text>
</comment>
<evidence type="ECO:0000259" key="5">
    <source>
        <dbReference type="PROSITE" id="PS51462"/>
    </source>
</evidence>
<dbReference type="GO" id="GO:1901907">
    <property type="term" value="P:diadenosine pentaphosphate catabolic process"/>
    <property type="evidence" value="ECO:0007669"/>
    <property type="project" value="TreeGrafter"/>
</dbReference>
<keyword evidence="7" id="KW-1185">Reference proteome</keyword>
<evidence type="ECO:0000256" key="3">
    <source>
        <dbReference type="ARBA" id="ARBA00022801"/>
    </source>
</evidence>
<dbReference type="InterPro" id="IPR000086">
    <property type="entry name" value="NUDIX_hydrolase_dom"/>
</dbReference>
<evidence type="ECO:0000313" key="6">
    <source>
        <dbReference type="EMBL" id="TCS65599.1"/>
    </source>
</evidence>
<dbReference type="SUPFAM" id="SSF55811">
    <property type="entry name" value="Nudix"/>
    <property type="match status" value="1"/>
</dbReference>
<dbReference type="RefSeq" id="WP_132243017.1">
    <property type="nucleotide sequence ID" value="NZ_SLZU01000003.1"/>
</dbReference>
<evidence type="ECO:0000256" key="2">
    <source>
        <dbReference type="ARBA" id="ARBA00022723"/>
    </source>
</evidence>